<evidence type="ECO:0000313" key="2">
    <source>
        <dbReference type="Proteomes" id="UP001325479"/>
    </source>
</evidence>
<reference evidence="1 2" key="1">
    <citation type="submission" date="2023-12" db="EMBL/GenBank/DDBJ databases">
        <title>Genome sequencing and assembly of bacterial species from a model synthetic community.</title>
        <authorList>
            <person name="Hogle S.L."/>
        </authorList>
    </citation>
    <scope>NUCLEOTIDE SEQUENCE [LARGE SCALE GENOMIC DNA]</scope>
    <source>
        <strain evidence="1 2">HAMBI 2494</strain>
    </source>
</reference>
<dbReference type="RefSeq" id="WP_157977947.1">
    <property type="nucleotide sequence ID" value="NZ_CP139965.1"/>
</dbReference>
<dbReference type="Proteomes" id="UP001325479">
    <property type="component" value="Chromosome"/>
</dbReference>
<dbReference type="EMBL" id="CP139965">
    <property type="protein sequence ID" value="WQD77296.1"/>
    <property type="molecule type" value="Genomic_DNA"/>
</dbReference>
<protein>
    <submittedName>
        <fullName evidence="1">Uncharacterized protein</fullName>
    </submittedName>
</protein>
<proteinExistence type="predicted"/>
<sequence>MIPANSERLGTPAEGITVGSDAFVLGFPVRMYGGEYLPLWKRASVASEPQADVDGLPKTLIDTATRRGMSGSPVFGQVSGLIFPEGVKQTDPDWFGKTYFGLGNRLIGVYSGAYGREPFEAQLGVVWKESAIQQTIRGGKLGTSSFKLESRVPDATAPQSYFDWDDWPFPDPLFD</sequence>
<gene>
    <name evidence="1" type="ORF">U0042_25080</name>
</gene>
<name>A0ABZ0WJ06_9BURK</name>
<evidence type="ECO:0000313" key="1">
    <source>
        <dbReference type="EMBL" id="WQD77296.1"/>
    </source>
</evidence>
<organism evidence="1 2">
    <name type="scientific">Paraburkholderia kururiensis</name>
    <dbReference type="NCBI Taxonomy" id="984307"/>
    <lineage>
        <taxon>Bacteria</taxon>
        <taxon>Pseudomonadati</taxon>
        <taxon>Pseudomonadota</taxon>
        <taxon>Betaproteobacteria</taxon>
        <taxon>Burkholderiales</taxon>
        <taxon>Burkholderiaceae</taxon>
        <taxon>Paraburkholderia</taxon>
    </lineage>
</organism>
<accession>A0ABZ0WJ06</accession>
<keyword evidence="2" id="KW-1185">Reference proteome</keyword>